<evidence type="ECO:0000313" key="2">
    <source>
        <dbReference type="EMBL" id="KAJ7694767.1"/>
    </source>
</evidence>
<reference evidence="2" key="1">
    <citation type="submission" date="2023-03" db="EMBL/GenBank/DDBJ databases">
        <title>Massive genome expansion in bonnet fungi (Mycena s.s.) driven by repeated elements and novel gene families across ecological guilds.</title>
        <authorList>
            <consortium name="Lawrence Berkeley National Laboratory"/>
            <person name="Harder C.B."/>
            <person name="Miyauchi S."/>
            <person name="Viragh M."/>
            <person name="Kuo A."/>
            <person name="Thoen E."/>
            <person name="Andreopoulos B."/>
            <person name="Lu D."/>
            <person name="Skrede I."/>
            <person name="Drula E."/>
            <person name="Henrissat B."/>
            <person name="Morin E."/>
            <person name="Kohler A."/>
            <person name="Barry K."/>
            <person name="LaButti K."/>
            <person name="Morin E."/>
            <person name="Salamov A."/>
            <person name="Lipzen A."/>
            <person name="Mereny Z."/>
            <person name="Hegedus B."/>
            <person name="Baldrian P."/>
            <person name="Stursova M."/>
            <person name="Weitz H."/>
            <person name="Taylor A."/>
            <person name="Grigoriev I.V."/>
            <person name="Nagy L.G."/>
            <person name="Martin F."/>
            <person name="Kauserud H."/>
        </authorList>
    </citation>
    <scope>NUCLEOTIDE SEQUENCE</scope>
    <source>
        <strain evidence="2">CBHHK067</strain>
    </source>
</reference>
<dbReference type="EMBL" id="JARKIE010000040">
    <property type="protein sequence ID" value="KAJ7694767.1"/>
    <property type="molecule type" value="Genomic_DNA"/>
</dbReference>
<sequence>MRGSNSDRKIIASPQYRKESGDGNENSGEELEGSGGTDVATEKVREVVSASGVASGKTVNCGKGLKTNILQVYVSNPGYMWQNTRAGCSGTCYHGNTEDAEHAPICYTSKNNPLEDANCRKKSLIESTMLDVWRTEEAQRGPYCGKRGWKRDEGTREDGGKQRRCCPLAISWFLSITWETACMRGDPPERSFKWTWSNSSVPPAPPASVLRTLQSRP</sequence>
<name>A0AAD7DML4_MYCRO</name>
<dbReference type="Proteomes" id="UP001221757">
    <property type="component" value="Unassembled WGS sequence"/>
</dbReference>
<feature type="compositionally biased region" description="Basic and acidic residues" evidence="1">
    <location>
        <begin position="1"/>
        <end position="21"/>
    </location>
</feature>
<keyword evidence="3" id="KW-1185">Reference proteome</keyword>
<comment type="caution">
    <text evidence="2">The sequence shown here is derived from an EMBL/GenBank/DDBJ whole genome shotgun (WGS) entry which is preliminary data.</text>
</comment>
<proteinExistence type="predicted"/>
<gene>
    <name evidence="2" type="ORF">B0H17DRAFT_1131704</name>
</gene>
<feature type="region of interest" description="Disordered" evidence="1">
    <location>
        <begin position="1"/>
        <end position="40"/>
    </location>
</feature>
<accession>A0AAD7DML4</accession>
<organism evidence="2 3">
    <name type="scientific">Mycena rosella</name>
    <name type="common">Pink bonnet</name>
    <name type="synonym">Agaricus rosellus</name>
    <dbReference type="NCBI Taxonomy" id="1033263"/>
    <lineage>
        <taxon>Eukaryota</taxon>
        <taxon>Fungi</taxon>
        <taxon>Dikarya</taxon>
        <taxon>Basidiomycota</taxon>
        <taxon>Agaricomycotina</taxon>
        <taxon>Agaricomycetes</taxon>
        <taxon>Agaricomycetidae</taxon>
        <taxon>Agaricales</taxon>
        <taxon>Marasmiineae</taxon>
        <taxon>Mycenaceae</taxon>
        <taxon>Mycena</taxon>
    </lineage>
</organism>
<evidence type="ECO:0000313" key="3">
    <source>
        <dbReference type="Proteomes" id="UP001221757"/>
    </source>
</evidence>
<feature type="region of interest" description="Disordered" evidence="1">
    <location>
        <begin position="196"/>
        <end position="217"/>
    </location>
</feature>
<evidence type="ECO:0000256" key="1">
    <source>
        <dbReference type="SAM" id="MobiDB-lite"/>
    </source>
</evidence>
<protein>
    <submittedName>
        <fullName evidence="2">Uncharacterized protein</fullName>
    </submittedName>
</protein>
<dbReference type="AlphaFoldDB" id="A0AAD7DML4"/>